<name>A0A849SNR1_UNCEI</name>
<evidence type="ECO:0000259" key="1">
    <source>
        <dbReference type="Pfam" id="PF08241"/>
    </source>
</evidence>
<dbReference type="Proteomes" id="UP000580839">
    <property type="component" value="Unassembled WGS sequence"/>
</dbReference>
<organism evidence="2 3">
    <name type="scientific">Eiseniibacteriota bacterium</name>
    <dbReference type="NCBI Taxonomy" id="2212470"/>
    <lineage>
        <taxon>Bacteria</taxon>
        <taxon>Candidatus Eiseniibacteriota</taxon>
    </lineage>
</organism>
<gene>
    <name evidence="2" type="ORF">HOP12_02655</name>
</gene>
<dbReference type="EMBL" id="JABFRW010000026">
    <property type="protein sequence ID" value="NOT33050.1"/>
    <property type="molecule type" value="Genomic_DNA"/>
</dbReference>
<proteinExistence type="predicted"/>
<dbReference type="GO" id="GO:0032259">
    <property type="term" value="P:methylation"/>
    <property type="evidence" value="ECO:0007669"/>
    <property type="project" value="UniProtKB-KW"/>
</dbReference>
<dbReference type="GO" id="GO:0008757">
    <property type="term" value="F:S-adenosylmethionine-dependent methyltransferase activity"/>
    <property type="evidence" value="ECO:0007669"/>
    <property type="project" value="InterPro"/>
</dbReference>
<reference evidence="2 3" key="1">
    <citation type="submission" date="2020-04" db="EMBL/GenBank/DDBJ databases">
        <title>Metagenomic profiling of ammonia- and methane-oxidizing microorganisms in a Dutch drinking water treatment plant.</title>
        <authorList>
            <person name="Poghosyan L."/>
            <person name="Leucker S."/>
        </authorList>
    </citation>
    <scope>NUCLEOTIDE SEQUENCE [LARGE SCALE GENOMIC DNA]</scope>
    <source>
        <strain evidence="2">S-RSF-IL-03</strain>
    </source>
</reference>
<keyword evidence="2" id="KW-0808">Transferase</keyword>
<dbReference type="AlphaFoldDB" id="A0A849SNR1"/>
<dbReference type="SUPFAM" id="SSF53335">
    <property type="entry name" value="S-adenosyl-L-methionine-dependent methyltransferases"/>
    <property type="match status" value="1"/>
</dbReference>
<feature type="domain" description="Methyltransferase type 11" evidence="1">
    <location>
        <begin position="44"/>
        <end position="129"/>
    </location>
</feature>
<keyword evidence="2" id="KW-0489">Methyltransferase</keyword>
<dbReference type="InterPro" id="IPR029063">
    <property type="entry name" value="SAM-dependent_MTases_sf"/>
</dbReference>
<dbReference type="Gene3D" id="3.40.50.150">
    <property type="entry name" value="Vaccinia Virus protein VP39"/>
    <property type="match status" value="1"/>
</dbReference>
<evidence type="ECO:0000313" key="3">
    <source>
        <dbReference type="Proteomes" id="UP000580839"/>
    </source>
</evidence>
<comment type="caution">
    <text evidence="2">The sequence shown here is derived from an EMBL/GenBank/DDBJ whole genome shotgun (WGS) entry which is preliminary data.</text>
</comment>
<dbReference type="Pfam" id="PF08241">
    <property type="entry name" value="Methyltransf_11"/>
    <property type="match status" value="1"/>
</dbReference>
<dbReference type="InterPro" id="IPR013216">
    <property type="entry name" value="Methyltransf_11"/>
</dbReference>
<accession>A0A849SNR1</accession>
<sequence length="238" mass="26390">MAARLSRRRSHPAPHEFWRFNWLAHHKRHAALARVRSHASGVLVDLGCGDMPFAPLFDERVTRYIGTDLPGSPAFGARGPHVYASAAALPLRADSADTLLAMALMSYLPAPAIALDEARRVLRPGGVLIAEWVQMSPLWQPPHDYWRFTRFGAERLLVEAGFEVVQVETYGGLMARVGLSWIAAINRINRGPLRPLTEIPARILYAAIQLSFEGLDRLCFDAAEPLAHLIVARKRSGC</sequence>
<evidence type="ECO:0000313" key="2">
    <source>
        <dbReference type="EMBL" id="NOT33050.1"/>
    </source>
</evidence>
<protein>
    <submittedName>
        <fullName evidence="2">Methyltransferase domain-containing protein</fullName>
    </submittedName>
</protein>